<name>A0A396HQU8_MEDTR</name>
<dbReference type="SMART" id="SM00575">
    <property type="entry name" value="ZnF_PMZ"/>
    <property type="match status" value="1"/>
</dbReference>
<evidence type="ECO:0000313" key="6">
    <source>
        <dbReference type="EMBL" id="RHN54254.1"/>
    </source>
</evidence>
<protein>
    <submittedName>
        <fullName evidence="6">Putative Zinc finger, SWIM-type</fullName>
    </submittedName>
</protein>
<evidence type="ECO:0000256" key="2">
    <source>
        <dbReference type="ARBA" id="ARBA00022771"/>
    </source>
</evidence>
<accession>A0A396HQU8</accession>
<dbReference type="AlphaFoldDB" id="A0A396HQU8"/>
<sequence>MPDFNRAMDKLKSLSQAAWDEMRQYPPGMWSRAGYHTHTCCDLQVNNMCEAFNSSIIELREQPIISLIEGLKFYITNRIVRLRDYMLRYSGDICPMIKKILDKAKKDANNWSPTWHGDREYAHFSVSDGSDMYVINVKERTCSCRRWELSGIPCPHAVAAIYYNSQNPDEYVAHWYSKLSWIHMIILSCLQMDQSYGQK</sequence>
<feature type="domain" description="SWIM-type" evidence="5">
    <location>
        <begin position="133"/>
        <end position="165"/>
    </location>
</feature>
<dbReference type="EMBL" id="PSQE01000005">
    <property type="protein sequence ID" value="RHN54254.1"/>
    <property type="molecule type" value="Genomic_DNA"/>
</dbReference>
<gene>
    <name evidence="6" type="ORF">MtrunA17_Chr5g0404701</name>
</gene>
<dbReference type="InterPro" id="IPR007527">
    <property type="entry name" value="Znf_SWIM"/>
</dbReference>
<keyword evidence="3" id="KW-0862">Zinc</keyword>
<reference evidence="6" key="1">
    <citation type="journal article" date="2018" name="Nat. Plants">
        <title>Whole-genome landscape of Medicago truncatula symbiotic genes.</title>
        <authorList>
            <person name="Pecrix Y."/>
            <person name="Gamas P."/>
            <person name="Carrere S."/>
        </authorList>
    </citation>
    <scope>NUCLEOTIDE SEQUENCE</scope>
    <source>
        <tissue evidence="6">Leaves</tissue>
    </source>
</reference>
<dbReference type="PANTHER" id="PTHR31973">
    <property type="entry name" value="POLYPROTEIN, PUTATIVE-RELATED"/>
    <property type="match status" value="1"/>
</dbReference>
<keyword evidence="2 4" id="KW-0863">Zinc-finger</keyword>
<dbReference type="InterPro" id="IPR006564">
    <property type="entry name" value="Znf_PMZ"/>
</dbReference>
<proteinExistence type="predicted"/>
<comment type="caution">
    <text evidence="6">The sequence shown here is derived from an EMBL/GenBank/DDBJ whole genome shotgun (WGS) entry which is preliminary data.</text>
</comment>
<dbReference type="PROSITE" id="PS50966">
    <property type="entry name" value="ZF_SWIM"/>
    <property type="match status" value="1"/>
</dbReference>
<dbReference type="PANTHER" id="PTHR31973:SF187">
    <property type="entry name" value="MUTATOR TRANSPOSASE MUDRA PROTEIN"/>
    <property type="match status" value="1"/>
</dbReference>
<organism evidence="6">
    <name type="scientific">Medicago truncatula</name>
    <name type="common">Barrel medic</name>
    <name type="synonym">Medicago tribuloides</name>
    <dbReference type="NCBI Taxonomy" id="3880"/>
    <lineage>
        <taxon>Eukaryota</taxon>
        <taxon>Viridiplantae</taxon>
        <taxon>Streptophyta</taxon>
        <taxon>Embryophyta</taxon>
        <taxon>Tracheophyta</taxon>
        <taxon>Spermatophyta</taxon>
        <taxon>Magnoliopsida</taxon>
        <taxon>eudicotyledons</taxon>
        <taxon>Gunneridae</taxon>
        <taxon>Pentapetalae</taxon>
        <taxon>rosids</taxon>
        <taxon>fabids</taxon>
        <taxon>Fabales</taxon>
        <taxon>Fabaceae</taxon>
        <taxon>Papilionoideae</taxon>
        <taxon>50 kb inversion clade</taxon>
        <taxon>NPAAA clade</taxon>
        <taxon>Hologalegina</taxon>
        <taxon>IRL clade</taxon>
        <taxon>Trifolieae</taxon>
        <taxon>Medicago</taxon>
    </lineage>
</organism>
<evidence type="ECO:0000259" key="5">
    <source>
        <dbReference type="PROSITE" id="PS50966"/>
    </source>
</evidence>
<keyword evidence="1" id="KW-0479">Metal-binding</keyword>
<dbReference type="Proteomes" id="UP000265566">
    <property type="component" value="Chromosome 5"/>
</dbReference>
<evidence type="ECO:0000256" key="1">
    <source>
        <dbReference type="ARBA" id="ARBA00022723"/>
    </source>
</evidence>
<evidence type="ECO:0000256" key="4">
    <source>
        <dbReference type="PROSITE-ProRule" id="PRU00325"/>
    </source>
</evidence>
<dbReference type="GO" id="GO:0008270">
    <property type="term" value="F:zinc ion binding"/>
    <property type="evidence" value="ECO:0007669"/>
    <property type="project" value="UniProtKB-KW"/>
</dbReference>
<evidence type="ECO:0000256" key="3">
    <source>
        <dbReference type="ARBA" id="ARBA00022833"/>
    </source>
</evidence>
<dbReference type="Gramene" id="rna29257">
    <property type="protein sequence ID" value="RHN54254.1"/>
    <property type="gene ID" value="gene29257"/>
</dbReference>
<dbReference type="Pfam" id="PF04434">
    <property type="entry name" value="SWIM"/>
    <property type="match status" value="1"/>
</dbReference>